<comment type="caution">
    <text evidence="1">The sequence shown here is derived from an EMBL/GenBank/DDBJ whole genome shotgun (WGS) entry which is preliminary data.</text>
</comment>
<evidence type="ECO:0000313" key="2">
    <source>
        <dbReference type="Proteomes" id="UP000593560"/>
    </source>
</evidence>
<evidence type="ECO:0000313" key="1">
    <source>
        <dbReference type="EMBL" id="MBA0812999.1"/>
    </source>
</evidence>
<dbReference type="Proteomes" id="UP000593560">
    <property type="component" value="Unassembled WGS sequence"/>
</dbReference>
<dbReference type="AlphaFoldDB" id="A0A7J9HSY4"/>
<name>A0A7J9HSY4_9ROSI</name>
<keyword evidence="2" id="KW-1185">Reference proteome</keyword>
<dbReference type="EMBL" id="JABFAD010000011">
    <property type="protein sequence ID" value="MBA0812999.1"/>
    <property type="molecule type" value="Genomic_DNA"/>
</dbReference>
<reference evidence="1 2" key="1">
    <citation type="journal article" date="2019" name="Genome Biol. Evol.">
        <title>Insights into the evolution of the New World diploid cottons (Gossypium, subgenus Houzingenia) based on genome sequencing.</title>
        <authorList>
            <person name="Grover C.E."/>
            <person name="Arick M.A. 2nd"/>
            <person name="Thrash A."/>
            <person name="Conover J.L."/>
            <person name="Sanders W.S."/>
            <person name="Peterson D.G."/>
            <person name="Frelichowski J.E."/>
            <person name="Scheffler J.A."/>
            <person name="Scheffler B.E."/>
            <person name="Wendel J.F."/>
        </authorList>
    </citation>
    <scope>NUCLEOTIDE SEQUENCE [LARGE SCALE GENOMIC DNA]</scope>
    <source>
        <strain evidence="1">0</strain>
        <tissue evidence="1">Leaf</tissue>
    </source>
</reference>
<proteinExistence type="predicted"/>
<organism evidence="1 2">
    <name type="scientific">Gossypium harknessii</name>
    <dbReference type="NCBI Taxonomy" id="34285"/>
    <lineage>
        <taxon>Eukaryota</taxon>
        <taxon>Viridiplantae</taxon>
        <taxon>Streptophyta</taxon>
        <taxon>Embryophyta</taxon>
        <taxon>Tracheophyta</taxon>
        <taxon>Spermatophyta</taxon>
        <taxon>Magnoliopsida</taxon>
        <taxon>eudicotyledons</taxon>
        <taxon>Gunneridae</taxon>
        <taxon>Pentapetalae</taxon>
        <taxon>rosids</taxon>
        <taxon>malvids</taxon>
        <taxon>Malvales</taxon>
        <taxon>Malvaceae</taxon>
        <taxon>Malvoideae</taxon>
        <taxon>Gossypium</taxon>
    </lineage>
</organism>
<sequence>MLLLRLIVRTSKLILTLRKASKGA</sequence>
<accession>A0A7J9HSY4</accession>
<protein>
    <submittedName>
        <fullName evidence="1">Uncharacterized protein</fullName>
    </submittedName>
</protein>
<gene>
    <name evidence="1" type="ORF">Gohar_026895</name>
</gene>